<dbReference type="AlphaFoldDB" id="A0AAU7EAB2"/>
<dbReference type="EMBL" id="CP155618">
    <property type="protein sequence ID" value="XBL12987.1"/>
    <property type="molecule type" value="Genomic_DNA"/>
</dbReference>
<name>A0AAU7EAB2_9FLAO</name>
<protein>
    <submittedName>
        <fullName evidence="2">Nucleotidyltransferase domain-containing protein</fullName>
        <ecNumber evidence="2">2.7.7.-</ecNumber>
    </submittedName>
</protein>
<evidence type="ECO:0000259" key="1">
    <source>
        <dbReference type="Pfam" id="PF18765"/>
    </source>
</evidence>
<dbReference type="InterPro" id="IPR052548">
    <property type="entry name" value="Type_VII_TA_antitoxin"/>
</dbReference>
<dbReference type="GO" id="GO:0016779">
    <property type="term" value="F:nucleotidyltransferase activity"/>
    <property type="evidence" value="ECO:0007669"/>
    <property type="project" value="UniProtKB-KW"/>
</dbReference>
<keyword evidence="3" id="KW-1185">Reference proteome</keyword>
<evidence type="ECO:0000313" key="3">
    <source>
        <dbReference type="Proteomes" id="UP001224325"/>
    </source>
</evidence>
<proteinExistence type="predicted"/>
<dbReference type="SUPFAM" id="SSF81301">
    <property type="entry name" value="Nucleotidyltransferase"/>
    <property type="match status" value="1"/>
</dbReference>
<accession>A0AAU7EAB2</accession>
<dbReference type="Pfam" id="PF18765">
    <property type="entry name" value="Polbeta"/>
    <property type="match status" value="1"/>
</dbReference>
<dbReference type="InterPro" id="IPR041633">
    <property type="entry name" value="Polbeta"/>
</dbReference>
<evidence type="ECO:0000313" key="2">
    <source>
        <dbReference type="EMBL" id="XBL12987.1"/>
    </source>
</evidence>
<dbReference type="KEGG" id="mlil:QLS71_011690"/>
<organism evidence="2 3">
    <name type="scientific">Mariniflexile litorale</name>
    <dbReference type="NCBI Taxonomy" id="3045158"/>
    <lineage>
        <taxon>Bacteria</taxon>
        <taxon>Pseudomonadati</taxon>
        <taxon>Bacteroidota</taxon>
        <taxon>Flavobacteriia</taxon>
        <taxon>Flavobacteriales</taxon>
        <taxon>Flavobacteriaceae</taxon>
        <taxon>Mariniflexile</taxon>
    </lineage>
</organism>
<dbReference type="InterPro" id="IPR043519">
    <property type="entry name" value="NT_sf"/>
</dbReference>
<keyword evidence="2" id="KW-0548">Nucleotidyltransferase</keyword>
<dbReference type="RefSeq" id="WP_308993435.1">
    <property type="nucleotide sequence ID" value="NZ_CP155618.1"/>
</dbReference>
<keyword evidence="2" id="KW-0808">Transferase</keyword>
<dbReference type="Proteomes" id="UP001224325">
    <property type="component" value="Chromosome"/>
</dbReference>
<reference evidence="2" key="1">
    <citation type="submission" date="2024-04" db="EMBL/GenBank/DDBJ databases">
        <title>Mariniflexile litorale, isolated from the shallow sediments of the Sea of Japan.</title>
        <authorList>
            <person name="Romanenko L."/>
            <person name="Isaeva M."/>
        </authorList>
    </citation>
    <scope>NUCLEOTIDE SEQUENCE [LARGE SCALE GENOMIC DNA]</scope>
    <source>
        <strain evidence="2">KMM 9835</strain>
    </source>
</reference>
<gene>
    <name evidence="2" type="ORF">QLS71_011690</name>
</gene>
<dbReference type="PANTHER" id="PTHR33933">
    <property type="entry name" value="NUCLEOTIDYLTRANSFERASE"/>
    <property type="match status" value="1"/>
</dbReference>
<dbReference type="PANTHER" id="PTHR33933:SF1">
    <property type="entry name" value="PROTEIN ADENYLYLTRANSFERASE MNTA-RELATED"/>
    <property type="match status" value="1"/>
</dbReference>
<dbReference type="Gene3D" id="3.30.460.10">
    <property type="entry name" value="Beta Polymerase, domain 2"/>
    <property type="match status" value="1"/>
</dbReference>
<sequence length="105" mass="12026">MTNKTLNRIINYIKIVADPESIILFGSFAKGNNNLHSDIDLLLIMEDVYFKNILVNQISHFISELSLRSDVLIHSKKEIEIANKDSFSFLGSIIKEGKIIYTKLR</sequence>
<feature type="domain" description="Polymerase beta nucleotidyltransferase" evidence="1">
    <location>
        <begin position="7"/>
        <end position="103"/>
    </location>
</feature>
<dbReference type="CDD" id="cd05403">
    <property type="entry name" value="NT_KNTase_like"/>
    <property type="match status" value="1"/>
</dbReference>
<dbReference type="EC" id="2.7.7.-" evidence="2"/>